<evidence type="ECO:0000256" key="2">
    <source>
        <dbReference type="ARBA" id="ARBA00022801"/>
    </source>
</evidence>
<feature type="domain" description="3'-5' exonuclease" evidence="5">
    <location>
        <begin position="67"/>
        <end position="189"/>
    </location>
</feature>
<name>A0ABM2A3E6_AEDAL</name>
<proteinExistence type="predicted"/>
<dbReference type="InterPro" id="IPR051132">
    <property type="entry name" value="3-5_Exonuclease_domain"/>
</dbReference>
<dbReference type="Proteomes" id="UP000069940">
    <property type="component" value="Unassembled WGS sequence"/>
</dbReference>
<dbReference type="GeneID" id="134285933"/>
<organism evidence="6 7">
    <name type="scientific">Aedes albopictus</name>
    <name type="common">Asian tiger mosquito</name>
    <name type="synonym">Stegomyia albopicta</name>
    <dbReference type="NCBI Taxonomy" id="7160"/>
    <lineage>
        <taxon>Eukaryota</taxon>
        <taxon>Metazoa</taxon>
        <taxon>Ecdysozoa</taxon>
        <taxon>Arthropoda</taxon>
        <taxon>Hexapoda</taxon>
        <taxon>Insecta</taxon>
        <taxon>Pterygota</taxon>
        <taxon>Neoptera</taxon>
        <taxon>Endopterygota</taxon>
        <taxon>Diptera</taxon>
        <taxon>Nematocera</taxon>
        <taxon>Culicoidea</taxon>
        <taxon>Culicidae</taxon>
        <taxon>Culicinae</taxon>
        <taxon>Aedini</taxon>
        <taxon>Aedes</taxon>
        <taxon>Stegomyia</taxon>
    </lineage>
</organism>
<evidence type="ECO:0000259" key="5">
    <source>
        <dbReference type="Pfam" id="PF01612"/>
    </source>
</evidence>
<keyword evidence="7" id="KW-1185">Reference proteome</keyword>
<dbReference type="InterPro" id="IPR002562">
    <property type="entry name" value="3'-5'_exonuclease_dom"/>
</dbReference>
<sequence>MTLTDREKMIAITSIMMAVGRVPYDDWAAAGSLPGIPEAGDHMQVGQARQEASGGPDSVGFTHRSVCYVMLIRLCEMQRISLELGDLLNDPAIVKVDVDSLKDNRFLKSDYNQKAESTLDLWHLVDRCGESSPYEMAKLAEKKLGVKLDKYWRIRISNWENTQLSKRQIRCAASDAHMTVEMFRTFAKKAVPRSIFASQKPGSQRPSAAGMFLQPEVPRQIRGK</sequence>
<dbReference type="Gene3D" id="3.30.420.10">
    <property type="entry name" value="Ribonuclease H-like superfamily/Ribonuclease H"/>
    <property type="match status" value="1"/>
</dbReference>
<dbReference type="PANTHER" id="PTHR13620">
    <property type="entry name" value="3-5 EXONUCLEASE"/>
    <property type="match status" value="1"/>
</dbReference>
<evidence type="ECO:0000256" key="1">
    <source>
        <dbReference type="ARBA" id="ARBA00022722"/>
    </source>
</evidence>
<feature type="region of interest" description="Disordered" evidence="4">
    <location>
        <begin position="198"/>
        <end position="224"/>
    </location>
</feature>
<reference evidence="7" key="1">
    <citation type="journal article" date="2015" name="Proc. Natl. Acad. Sci. U.S.A.">
        <title>Genome sequence of the Asian Tiger mosquito, Aedes albopictus, reveals insights into its biology, genetics, and evolution.</title>
        <authorList>
            <person name="Chen X.G."/>
            <person name="Jiang X."/>
            <person name="Gu J."/>
            <person name="Xu M."/>
            <person name="Wu Y."/>
            <person name="Deng Y."/>
            <person name="Zhang C."/>
            <person name="Bonizzoni M."/>
            <person name="Dermauw W."/>
            <person name="Vontas J."/>
            <person name="Armbruster P."/>
            <person name="Huang X."/>
            <person name="Yang Y."/>
            <person name="Zhang H."/>
            <person name="He W."/>
            <person name="Peng H."/>
            <person name="Liu Y."/>
            <person name="Wu K."/>
            <person name="Chen J."/>
            <person name="Lirakis M."/>
            <person name="Topalis P."/>
            <person name="Van Leeuwen T."/>
            <person name="Hall A.B."/>
            <person name="Jiang X."/>
            <person name="Thorpe C."/>
            <person name="Mueller R.L."/>
            <person name="Sun C."/>
            <person name="Waterhouse R.M."/>
            <person name="Yan G."/>
            <person name="Tu Z.J."/>
            <person name="Fang X."/>
            <person name="James A.A."/>
        </authorList>
    </citation>
    <scope>NUCLEOTIDE SEQUENCE [LARGE SCALE GENOMIC DNA]</scope>
    <source>
        <strain evidence="7">Foshan</strain>
    </source>
</reference>
<reference evidence="6" key="2">
    <citation type="submission" date="2025-05" db="UniProtKB">
        <authorList>
            <consortium name="EnsemblMetazoa"/>
        </authorList>
    </citation>
    <scope>IDENTIFICATION</scope>
    <source>
        <strain evidence="6">Foshan</strain>
    </source>
</reference>
<dbReference type="Pfam" id="PF01612">
    <property type="entry name" value="DNA_pol_A_exo1"/>
    <property type="match status" value="1"/>
</dbReference>
<dbReference type="EnsemblMetazoa" id="AALFPA23_024063.R35882">
    <property type="protein sequence ID" value="AALFPA23_024063.P35882"/>
    <property type="gene ID" value="AALFPA23_024063"/>
</dbReference>
<dbReference type="SUPFAM" id="SSF53098">
    <property type="entry name" value="Ribonuclease H-like"/>
    <property type="match status" value="1"/>
</dbReference>
<accession>A0ABM2A3E6</accession>
<protein>
    <recommendedName>
        <fullName evidence="5">3'-5' exonuclease domain-containing protein</fullName>
    </recommendedName>
</protein>
<dbReference type="InterPro" id="IPR012337">
    <property type="entry name" value="RNaseH-like_sf"/>
</dbReference>
<keyword evidence="1" id="KW-0540">Nuclease</keyword>
<dbReference type="PANTHER" id="PTHR13620:SF104">
    <property type="entry name" value="EXONUCLEASE 3'-5' DOMAIN-CONTAINING PROTEIN 2"/>
    <property type="match status" value="1"/>
</dbReference>
<keyword evidence="2" id="KW-0378">Hydrolase</keyword>
<dbReference type="InterPro" id="IPR036397">
    <property type="entry name" value="RNaseH_sf"/>
</dbReference>
<evidence type="ECO:0000256" key="3">
    <source>
        <dbReference type="ARBA" id="ARBA00022839"/>
    </source>
</evidence>
<evidence type="ECO:0000313" key="7">
    <source>
        <dbReference type="Proteomes" id="UP000069940"/>
    </source>
</evidence>
<keyword evidence="3" id="KW-0269">Exonuclease</keyword>
<evidence type="ECO:0000313" key="6">
    <source>
        <dbReference type="EnsemblMetazoa" id="AALFPA23_024063.P35882"/>
    </source>
</evidence>
<dbReference type="RefSeq" id="XP_062703475.1">
    <property type="nucleotide sequence ID" value="XM_062847491.1"/>
</dbReference>
<evidence type="ECO:0000256" key="4">
    <source>
        <dbReference type="SAM" id="MobiDB-lite"/>
    </source>
</evidence>